<keyword evidence="4" id="KW-0863">Zinc-finger</keyword>
<dbReference type="PANTHER" id="PTHR40626">
    <property type="entry name" value="MIP31509P"/>
    <property type="match status" value="1"/>
</dbReference>
<evidence type="ECO:0000313" key="9">
    <source>
        <dbReference type="Proteomes" id="UP000054266"/>
    </source>
</evidence>
<dbReference type="InterPro" id="IPR051059">
    <property type="entry name" value="VerF-like"/>
</dbReference>
<dbReference type="STRING" id="5601.A0A0D2FBY8"/>
<dbReference type="Proteomes" id="UP000054266">
    <property type="component" value="Unassembled WGS sequence"/>
</dbReference>
<dbReference type="GO" id="GO:0000981">
    <property type="term" value="F:DNA-binding transcription factor activity, RNA polymerase II-specific"/>
    <property type="evidence" value="ECO:0007669"/>
    <property type="project" value="InterPro"/>
</dbReference>
<dbReference type="InterPro" id="IPR007219">
    <property type="entry name" value="XnlR_reg_dom"/>
</dbReference>
<dbReference type="AlphaFoldDB" id="A0A0D2FBY8"/>
<evidence type="ECO:0000256" key="1">
    <source>
        <dbReference type="ARBA" id="ARBA00004123"/>
    </source>
</evidence>
<dbReference type="Pfam" id="PF04082">
    <property type="entry name" value="Fungal_trans"/>
    <property type="match status" value="1"/>
</dbReference>
<evidence type="ECO:0000313" key="8">
    <source>
        <dbReference type="EMBL" id="KIW65493.1"/>
    </source>
</evidence>
<name>A0A0D2FBY8_9EURO</name>
<reference evidence="8 9" key="1">
    <citation type="submission" date="2015-01" db="EMBL/GenBank/DDBJ databases">
        <title>The Genome Sequence of Capronia semiimmersa CBS27337.</title>
        <authorList>
            <consortium name="The Broad Institute Genomics Platform"/>
            <person name="Cuomo C."/>
            <person name="de Hoog S."/>
            <person name="Gorbushina A."/>
            <person name="Stielow B."/>
            <person name="Teixiera M."/>
            <person name="Abouelleil A."/>
            <person name="Chapman S.B."/>
            <person name="Priest M."/>
            <person name="Young S.K."/>
            <person name="Wortman J."/>
            <person name="Nusbaum C."/>
            <person name="Birren B."/>
        </authorList>
    </citation>
    <scope>NUCLEOTIDE SEQUENCE [LARGE SCALE GENOMIC DNA]</scope>
    <source>
        <strain evidence="8 9">CBS 27337</strain>
    </source>
</reference>
<protein>
    <recommendedName>
        <fullName evidence="7">Xylanolytic transcriptional activator regulatory domain-containing protein</fullName>
    </recommendedName>
</protein>
<keyword evidence="5" id="KW-0862">Zinc</keyword>
<evidence type="ECO:0000256" key="3">
    <source>
        <dbReference type="ARBA" id="ARBA00022737"/>
    </source>
</evidence>
<dbReference type="GO" id="GO:0005634">
    <property type="term" value="C:nucleus"/>
    <property type="evidence" value="ECO:0007669"/>
    <property type="project" value="UniProtKB-SubCell"/>
</dbReference>
<evidence type="ECO:0000256" key="6">
    <source>
        <dbReference type="ARBA" id="ARBA00023242"/>
    </source>
</evidence>
<keyword evidence="3" id="KW-0677">Repeat</keyword>
<keyword evidence="2" id="KW-0479">Metal-binding</keyword>
<gene>
    <name evidence="8" type="ORF">PV04_07750</name>
</gene>
<accession>A0A0D2FBY8</accession>
<keyword evidence="9" id="KW-1185">Reference proteome</keyword>
<evidence type="ECO:0000256" key="4">
    <source>
        <dbReference type="ARBA" id="ARBA00022771"/>
    </source>
</evidence>
<dbReference type="GO" id="GO:0000785">
    <property type="term" value="C:chromatin"/>
    <property type="evidence" value="ECO:0007669"/>
    <property type="project" value="TreeGrafter"/>
</dbReference>
<proteinExistence type="predicted"/>
<dbReference type="EMBL" id="KN846960">
    <property type="protein sequence ID" value="KIW65493.1"/>
    <property type="molecule type" value="Genomic_DNA"/>
</dbReference>
<dbReference type="GO" id="GO:0006351">
    <property type="term" value="P:DNA-templated transcription"/>
    <property type="evidence" value="ECO:0007669"/>
    <property type="project" value="InterPro"/>
</dbReference>
<feature type="domain" description="Xylanolytic transcriptional activator regulatory" evidence="7">
    <location>
        <begin position="132"/>
        <end position="357"/>
    </location>
</feature>
<dbReference type="GO" id="GO:0000978">
    <property type="term" value="F:RNA polymerase II cis-regulatory region sequence-specific DNA binding"/>
    <property type="evidence" value="ECO:0007669"/>
    <property type="project" value="InterPro"/>
</dbReference>
<dbReference type="HOGENOM" id="CLU_024140_0_0_1"/>
<sequence length="616" mass="68702">MPANDPSSLMPSCDALSSPYQEVEGGMALDQEPFISLNWPDSEDLLQSILSAEFTTLPALEILPSQSIVCSALELESHPVSPWLNSDSSQEHLHGGNHAVRNLSHIINSMSGDVTSTAQNLGLTSVFLDGCLHMFFTQFAPNFPVVHRPTFVFRDWTSPLLLNAIALGSLFMSKKDDVAKGEALWRLAHTAVATSWSSLIQHRGPYDTCRGIQLVLTALLGQVYATLSRNITLRKTAQVFHSLGFFWARETGMFDLEFEKDSDAPVIDPSATEDAIEAEWRAWAAKEIQLRALLGHYVLDAQISEYTSAPSQRHTSHSLPVPANDFIFNAQDAPSWRAGMLDQRKDTRRFSTIFHSLFSEHVHMRHLGTSLTSFTTSVLLEGLKALSAERIASALEAIGIPSDRDISRALGRMHMFVAQSRDLSSVEKDVALLRWHTICLHMAVDLNALCRALFERYNISQHIIGGRRLRALDLSSWVSSSRARLGLLHAFSIYGILQNLPTVQTQAIHIPIAAFSAAMVYSAFILEGVSTISIPDIECWESVVLIDLDMPLDNDKADLDFEVRQYLNATLQKQENCINILYDINLFSRTLKTLEDLWGVSHDMHRVLEELSLSYT</sequence>
<organism evidence="8 9">
    <name type="scientific">Phialophora macrospora</name>
    <dbReference type="NCBI Taxonomy" id="1851006"/>
    <lineage>
        <taxon>Eukaryota</taxon>
        <taxon>Fungi</taxon>
        <taxon>Dikarya</taxon>
        <taxon>Ascomycota</taxon>
        <taxon>Pezizomycotina</taxon>
        <taxon>Eurotiomycetes</taxon>
        <taxon>Chaetothyriomycetidae</taxon>
        <taxon>Chaetothyriales</taxon>
        <taxon>Herpotrichiellaceae</taxon>
        <taxon>Phialophora</taxon>
    </lineage>
</organism>
<dbReference type="PANTHER" id="PTHR40626:SF14">
    <property type="entry name" value="C2H2 TYPE ZINC FINGER DOMAIN PROTEIN (AFU_ORTHOLOGUE AFUA_1G02360)"/>
    <property type="match status" value="1"/>
</dbReference>
<keyword evidence="6" id="KW-0539">Nucleus</keyword>
<comment type="subcellular location">
    <subcellularLocation>
        <location evidence="1">Nucleus</location>
    </subcellularLocation>
</comment>
<evidence type="ECO:0000259" key="7">
    <source>
        <dbReference type="Pfam" id="PF04082"/>
    </source>
</evidence>
<evidence type="ECO:0000256" key="2">
    <source>
        <dbReference type="ARBA" id="ARBA00022723"/>
    </source>
</evidence>
<evidence type="ECO:0000256" key="5">
    <source>
        <dbReference type="ARBA" id="ARBA00022833"/>
    </source>
</evidence>
<dbReference type="GO" id="GO:0008270">
    <property type="term" value="F:zinc ion binding"/>
    <property type="evidence" value="ECO:0007669"/>
    <property type="project" value="UniProtKB-KW"/>
</dbReference>